<evidence type="ECO:0000313" key="10">
    <source>
        <dbReference type="EMBL" id="RUO27425.1"/>
    </source>
</evidence>
<feature type="coiled-coil region" evidence="7">
    <location>
        <begin position="349"/>
        <end position="377"/>
    </location>
</feature>
<dbReference type="Pfam" id="PF02601">
    <property type="entry name" value="Exonuc_VII_L"/>
    <property type="match status" value="1"/>
</dbReference>
<comment type="similarity">
    <text evidence="5 6">Belongs to the XseA family.</text>
</comment>
<name>A0ABY0BTH5_9GAMM</name>
<keyword evidence="2 5" id="KW-0540">Nuclease</keyword>
<comment type="caution">
    <text evidence="10">The sequence shown here is derived from an EMBL/GenBank/DDBJ whole genome shotgun (WGS) entry which is preliminary data.</text>
</comment>
<keyword evidence="1 5" id="KW-0963">Cytoplasm</keyword>
<evidence type="ECO:0000256" key="7">
    <source>
        <dbReference type="SAM" id="Coils"/>
    </source>
</evidence>
<dbReference type="PANTHER" id="PTHR30008">
    <property type="entry name" value="EXODEOXYRIBONUCLEASE 7 LARGE SUBUNIT"/>
    <property type="match status" value="1"/>
</dbReference>
<proteinExistence type="inferred from homology"/>
<evidence type="ECO:0000256" key="6">
    <source>
        <dbReference type="RuleBase" id="RU004355"/>
    </source>
</evidence>
<keyword evidence="7" id="KW-0175">Coiled coil</keyword>
<keyword evidence="3 5" id="KW-0378">Hydrolase</keyword>
<dbReference type="InterPro" id="IPR025824">
    <property type="entry name" value="OB-fold_nuc-bd_dom"/>
</dbReference>
<evidence type="ECO:0000256" key="1">
    <source>
        <dbReference type="ARBA" id="ARBA00022490"/>
    </source>
</evidence>
<evidence type="ECO:0000256" key="4">
    <source>
        <dbReference type="ARBA" id="ARBA00022839"/>
    </source>
</evidence>
<comment type="subcellular location">
    <subcellularLocation>
        <location evidence="5 6">Cytoplasm</location>
    </subcellularLocation>
</comment>
<reference evidence="10 11" key="1">
    <citation type="journal article" date="2018" name="Front. Microbiol.">
        <title>Genome-Based Analysis Reveals the Taxonomy and Diversity of the Family Idiomarinaceae.</title>
        <authorList>
            <person name="Liu Y."/>
            <person name="Lai Q."/>
            <person name="Shao Z."/>
        </authorList>
    </citation>
    <scope>NUCLEOTIDE SEQUENCE [LARGE SCALE GENOMIC DNA]</scope>
    <source>
        <strain evidence="10 11">CF12-14</strain>
    </source>
</reference>
<evidence type="ECO:0000256" key="3">
    <source>
        <dbReference type="ARBA" id="ARBA00022801"/>
    </source>
</evidence>
<dbReference type="EMBL" id="PIPK01000003">
    <property type="protein sequence ID" value="RUO27425.1"/>
    <property type="molecule type" value="Genomic_DNA"/>
</dbReference>
<keyword evidence="4 5" id="KW-0269">Exonuclease</keyword>
<dbReference type="EC" id="3.1.11.6" evidence="5"/>
<comment type="function">
    <text evidence="5">Bidirectionally degrades single-stranded DNA into large acid-insoluble oligonucleotides, which are then degraded further into small acid-soluble oligonucleotides.</text>
</comment>
<dbReference type="Pfam" id="PF13742">
    <property type="entry name" value="tRNA_anti_2"/>
    <property type="match status" value="1"/>
</dbReference>
<dbReference type="InterPro" id="IPR020579">
    <property type="entry name" value="Exonuc_VII_lsu_C"/>
</dbReference>
<feature type="domain" description="Exonuclease VII large subunit C-terminal" evidence="8">
    <location>
        <begin position="118"/>
        <end position="432"/>
    </location>
</feature>
<dbReference type="InterPro" id="IPR003753">
    <property type="entry name" value="Exonuc_VII_L"/>
</dbReference>
<dbReference type="Proteomes" id="UP000287865">
    <property type="component" value="Unassembled WGS sequence"/>
</dbReference>
<accession>A0ABY0BTH5</accession>
<evidence type="ECO:0000256" key="5">
    <source>
        <dbReference type="HAMAP-Rule" id="MF_00378"/>
    </source>
</evidence>
<comment type="catalytic activity">
    <reaction evidence="5 6">
        <text>Exonucleolytic cleavage in either 5'- to 3'- or 3'- to 5'-direction to yield nucleoside 5'-phosphates.</text>
        <dbReference type="EC" id="3.1.11.6"/>
    </reaction>
</comment>
<sequence>MFSVSKLNTSVRRLLESHFGDVWIVGEISNFSAPSSGHWYFTLKDDKAQVRCAMFRGANQRVMTQVGNGKQVLVRAKIGLYEPRGDYQLIAEHMEDAGVGLLQQQFEQLKARLQAEGLFDPQHKKPLPQPVRRIGVVTSATGAALHDVLAVLKRRDPSVEVVVYPAQVQGEQAPAQLISALNIANQRQEVDVILLTRGGGSLEDLWCFNDETLARVVFTSRLPIVSAVGHEVDFSICDFVADVRAATPSAAAELLSQDRSHLKAQQQLMAQRLWRAWQHQLRGANHRFALMQQRLQPLHPQQQLQQQGQQLDDLQRRMQQGISRMLQQLQQRAHTGQERTRAIQPQRIVQQANQQLAQQTQRANRALQLQLKQAQQRFGSQVQLLQMVSPLNTLSRGYSISQDAQGQVIKNVSQLKVGDVLHTRIAEGTIKSQVTALKSHTESHSTGNKSADNK</sequence>
<evidence type="ECO:0000259" key="8">
    <source>
        <dbReference type="Pfam" id="PF02601"/>
    </source>
</evidence>
<dbReference type="NCBIfam" id="TIGR00237">
    <property type="entry name" value="xseA"/>
    <property type="match status" value="1"/>
</dbReference>
<evidence type="ECO:0000256" key="2">
    <source>
        <dbReference type="ARBA" id="ARBA00022722"/>
    </source>
</evidence>
<evidence type="ECO:0000259" key="9">
    <source>
        <dbReference type="Pfam" id="PF13742"/>
    </source>
</evidence>
<protein>
    <recommendedName>
        <fullName evidence="5">Exodeoxyribonuclease 7 large subunit</fullName>
        <ecNumber evidence="5">3.1.11.6</ecNumber>
    </recommendedName>
    <alternativeName>
        <fullName evidence="5">Exodeoxyribonuclease VII large subunit</fullName>
        <shortName evidence="5">Exonuclease VII large subunit</shortName>
    </alternativeName>
</protein>
<feature type="domain" description="OB-fold nucleic acid binding" evidence="9">
    <location>
        <begin position="2"/>
        <end position="95"/>
    </location>
</feature>
<keyword evidence="11" id="KW-1185">Reference proteome</keyword>
<dbReference type="CDD" id="cd04489">
    <property type="entry name" value="ExoVII_LU_OBF"/>
    <property type="match status" value="1"/>
</dbReference>
<gene>
    <name evidence="5" type="primary">xseA</name>
    <name evidence="10" type="ORF">CWE07_05005</name>
</gene>
<organism evidence="10 11">
    <name type="scientific">Aliidiomarina maris</name>
    <dbReference type="NCBI Taxonomy" id="531312"/>
    <lineage>
        <taxon>Bacteria</taxon>
        <taxon>Pseudomonadati</taxon>
        <taxon>Pseudomonadota</taxon>
        <taxon>Gammaproteobacteria</taxon>
        <taxon>Alteromonadales</taxon>
        <taxon>Idiomarinaceae</taxon>
        <taxon>Aliidiomarina</taxon>
    </lineage>
</organism>
<dbReference type="PANTHER" id="PTHR30008:SF0">
    <property type="entry name" value="EXODEOXYRIBONUCLEASE 7 LARGE SUBUNIT"/>
    <property type="match status" value="1"/>
</dbReference>
<comment type="subunit">
    <text evidence="5">Heterooligomer composed of large and small subunits.</text>
</comment>
<dbReference type="HAMAP" id="MF_00378">
    <property type="entry name" value="Exonuc_7_L"/>
    <property type="match status" value="1"/>
</dbReference>
<evidence type="ECO:0000313" key="11">
    <source>
        <dbReference type="Proteomes" id="UP000287865"/>
    </source>
</evidence>